<dbReference type="GO" id="GO:0006545">
    <property type="term" value="P:glycine biosynthetic process"/>
    <property type="evidence" value="ECO:0007669"/>
    <property type="project" value="TreeGrafter"/>
</dbReference>
<dbReference type="EMBL" id="DVGC01000006">
    <property type="protein sequence ID" value="HIR04622.1"/>
    <property type="molecule type" value="Genomic_DNA"/>
</dbReference>
<dbReference type="InterPro" id="IPR001597">
    <property type="entry name" value="ArAA_b-elim_lyase/Thr_aldolase"/>
</dbReference>
<dbReference type="Gene3D" id="3.90.1150.10">
    <property type="entry name" value="Aspartate Aminotransferase, domain 1"/>
    <property type="match status" value="1"/>
</dbReference>
<feature type="modified residue" description="N6-(pyridoxal phosphate)lysine" evidence="5">
    <location>
        <position position="202"/>
    </location>
</feature>
<accession>A0A9D1D4D5</accession>
<dbReference type="PANTHER" id="PTHR48097">
    <property type="entry name" value="L-THREONINE ALDOLASE-RELATED"/>
    <property type="match status" value="1"/>
</dbReference>
<dbReference type="PANTHER" id="PTHR48097:SF9">
    <property type="entry name" value="L-THREONINE ALDOLASE"/>
    <property type="match status" value="1"/>
</dbReference>
<keyword evidence="3" id="KW-0663">Pyridoxal phosphate</keyword>
<organism evidence="7 8">
    <name type="scientific">Candidatus Copromonas faecavium</name>
    <name type="common">nom. illeg.</name>
    <dbReference type="NCBI Taxonomy" id="2840740"/>
    <lineage>
        <taxon>Bacteria</taxon>
        <taxon>Bacillati</taxon>
        <taxon>Bacillota</taxon>
        <taxon>Clostridia</taxon>
        <taxon>Lachnospirales</taxon>
        <taxon>Lachnospiraceae</taxon>
        <taxon>Candidatus Copromonas (nom. illeg.)</taxon>
    </lineage>
</organism>
<dbReference type="Proteomes" id="UP000824250">
    <property type="component" value="Unassembled WGS sequence"/>
</dbReference>
<evidence type="ECO:0000313" key="8">
    <source>
        <dbReference type="Proteomes" id="UP000824250"/>
    </source>
</evidence>
<dbReference type="NCBIfam" id="NF041359">
    <property type="entry name" value="GntG_guanitoxin"/>
    <property type="match status" value="1"/>
</dbReference>
<evidence type="ECO:0000256" key="5">
    <source>
        <dbReference type="PIRSR" id="PIRSR017617-1"/>
    </source>
</evidence>
<dbReference type="InterPro" id="IPR023603">
    <property type="entry name" value="Low_specificity_L-TA-like"/>
</dbReference>
<dbReference type="SUPFAM" id="SSF53383">
    <property type="entry name" value="PLP-dependent transferases"/>
    <property type="match status" value="1"/>
</dbReference>
<dbReference type="FunFam" id="3.40.640.10:FF:000030">
    <property type="entry name" value="Low-specificity L-threonine aldolase"/>
    <property type="match status" value="1"/>
</dbReference>
<dbReference type="GO" id="GO:0008732">
    <property type="term" value="F:L-allo-threonine aldolase activity"/>
    <property type="evidence" value="ECO:0007669"/>
    <property type="project" value="TreeGrafter"/>
</dbReference>
<sequence length="347" mass="38138">MIDLISDTVTLPDEEMLKTILSSSLGDAGRISADRRGEDETTNRLEDMAASITGKETAAFFPSGTMANTAAILAFCPPESEILVDENQHILRSEKICFEEAYFRMKPVCYRLAPEGGPDMEQLENLLNSHKIRLLCLEDTHNFSGGICIPLEKLQDAGEMAKKSGIPVHLDGARLFHAAEAQGVAPREICEHADTVMFCISKGLGAPIGSLLCGSREQIWKTVEIRKLLGGTMRQSGVAAACGIYALEHQLQRLSEDRENAQLVARALDGAKKISVSVYPQTNILLIHAEKAGLTGAELCKRLLSHGIRGMAVSETEVRLVFHKGIERKDAERAAEELWRMEIQLRE</sequence>
<reference evidence="7" key="2">
    <citation type="journal article" date="2021" name="PeerJ">
        <title>Extensive microbial diversity within the chicken gut microbiome revealed by metagenomics and culture.</title>
        <authorList>
            <person name="Gilroy R."/>
            <person name="Ravi A."/>
            <person name="Getino M."/>
            <person name="Pursley I."/>
            <person name="Horton D.L."/>
            <person name="Alikhan N.F."/>
            <person name="Baker D."/>
            <person name="Gharbi K."/>
            <person name="Hall N."/>
            <person name="Watson M."/>
            <person name="Adriaenssens E.M."/>
            <person name="Foster-Nyarko E."/>
            <person name="Jarju S."/>
            <person name="Secka A."/>
            <person name="Antonio M."/>
            <person name="Oren A."/>
            <person name="Chaudhuri R.R."/>
            <person name="La Ragione R."/>
            <person name="Hildebrand F."/>
            <person name="Pallen M.J."/>
        </authorList>
    </citation>
    <scope>NUCLEOTIDE SEQUENCE</scope>
    <source>
        <strain evidence="7">CHK180-2868</strain>
    </source>
</reference>
<feature type="domain" description="Aromatic amino acid beta-eliminating lyase/threonine aldolase" evidence="6">
    <location>
        <begin position="3"/>
        <end position="287"/>
    </location>
</feature>
<dbReference type="PIRSF" id="PIRSF017617">
    <property type="entry name" value="Thr_aldolase"/>
    <property type="match status" value="1"/>
</dbReference>
<dbReference type="Pfam" id="PF01212">
    <property type="entry name" value="Beta_elim_lyase"/>
    <property type="match status" value="1"/>
</dbReference>
<reference evidence="7" key="1">
    <citation type="submission" date="2020-10" db="EMBL/GenBank/DDBJ databases">
        <authorList>
            <person name="Gilroy R."/>
        </authorList>
    </citation>
    <scope>NUCLEOTIDE SEQUENCE</scope>
    <source>
        <strain evidence="7">CHK180-2868</strain>
    </source>
</reference>
<comment type="similarity">
    <text evidence="2">Belongs to the threonine aldolase family.</text>
</comment>
<dbReference type="Gene3D" id="3.40.640.10">
    <property type="entry name" value="Type I PLP-dependent aspartate aminotransferase-like (Major domain)"/>
    <property type="match status" value="1"/>
</dbReference>
<comment type="caution">
    <text evidence="7">The sequence shown here is derived from an EMBL/GenBank/DDBJ whole genome shotgun (WGS) entry which is preliminary data.</text>
</comment>
<evidence type="ECO:0000313" key="7">
    <source>
        <dbReference type="EMBL" id="HIR04622.1"/>
    </source>
</evidence>
<evidence type="ECO:0000259" key="6">
    <source>
        <dbReference type="Pfam" id="PF01212"/>
    </source>
</evidence>
<name>A0A9D1D4D5_9FIRM</name>
<dbReference type="GO" id="GO:0006567">
    <property type="term" value="P:L-threonine catabolic process"/>
    <property type="evidence" value="ECO:0007669"/>
    <property type="project" value="TreeGrafter"/>
</dbReference>
<dbReference type="AlphaFoldDB" id="A0A9D1D4D5"/>
<dbReference type="InterPro" id="IPR015424">
    <property type="entry name" value="PyrdxlP-dep_Trfase"/>
</dbReference>
<proteinExistence type="inferred from homology"/>
<evidence type="ECO:0000256" key="4">
    <source>
        <dbReference type="ARBA" id="ARBA00023239"/>
    </source>
</evidence>
<evidence type="ECO:0000256" key="1">
    <source>
        <dbReference type="ARBA" id="ARBA00001933"/>
    </source>
</evidence>
<dbReference type="GO" id="GO:0005829">
    <property type="term" value="C:cytosol"/>
    <property type="evidence" value="ECO:0007669"/>
    <property type="project" value="TreeGrafter"/>
</dbReference>
<evidence type="ECO:0000256" key="2">
    <source>
        <dbReference type="ARBA" id="ARBA00006966"/>
    </source>
</evidence>
<comment type="cofactor">
    <cofactor evidence="1">
        <name>pyridoxal 5'-phosphate</name>
        <dbReference type="ChEBI" id="CHEBI:597326"/>
    </cofactor>
</comment>
<dbReference type="InterPro" id="IPR015421">
    <property type="entry name" value="PyrdxlP-dep_Trfase_major"/>
</dbReference>
<evidence type="ECO:0000256" key="3">
    <source>
        <dbReference type="ARBA" id="ARBA00022898"/>
    </source>
</evidence>
<gene>
    <name evidence="7" type="ORF">IAB28_01455</name>
</gene>
<protein>
    <submittedName>
        <fullName evidence="7">Threonine aldolase family protein</fullName>
    </submittedName>
</protein>
<dbReference type="InterPro" id="IPR015422">
    <property type="entry name" value="PyrdxlP-dep_Trfase_small"/>
</dbReference>
<keyword evidence="4" id="KW-0456">Lyase</keyword>